<feature type="DNA-binding region" description="H-T-H motif" evidence="3">
    <location>
        <begin position="23"/>
        <end position="42"/>
    </location>
</feature>
<dbReference type="Gene3D" id="1.10.357.10">
    <property type="entry name" value="Tetracycline Repressor, domain 2"/>
    <property type="match status" value="1"/>
</dbReference>
<sequence>MTADQIKKVSIKYFAQNGYEGASLAQIAEAVGIKKQSIYTHFKGKDELFLQICKEGCDEELRFVMEFIESNKTRPIKEFLYDFLLQCIDRYEKYDSTKFWLRTAFFPPSHLNGQVMEFVYDYLDKLEKLLLPVMEKAMSRDEISTLVGEQRATTAFLALLDSIWVEMFYGGMERLQKRLDSSWYVYWRGISSE</sequence>
<dbReference type="SUPFAM" id="SSF46689">
    <property type="entry name" value="Homeodomain-like"/>
    <property type="match status" value="1"/>
</dbReference>
<dbReference type="PROSITE" id="PS50977">
    <property type="entry name" value="HTH_TETR_2"/>
    <property type="match status" value="1"/>
</dbReference>
<evidence type="ECO:0000313" key="5">
    <source>
        <dbReference type="EMBL" id="MDG5755468.1"/>
    </source>
</evidence>
<dbReference type="InterPro" id="IPR009057">
    <property type="entry name" value="Homeodomain-like_sf"/>
</dbReference>
<evidence type="ECO:0000313" key="6">
    <source>
        <dbReference type="Proteomes" id="UP001218246"/>
    </source>
</evidence>
<dbReference type="EMBL" id="JARULN010000029">
    <property type="protein sequence ID" value="MDG5755468.1"/>
    <property type="molecule type" value="Genomic_DNA"/>
</dbReference>
<dbReference type="PANTHER" id="PTHR43479:SF11">
    <property type="entry name" value="ACREF_ENVCD OPERON REPRESSOR-RELATED"/>
    <property type="match status" value="1"/>
</dbReference>
<gene>
    <name evidence="5" type="ORF">P6P90_16340</name>
</gene>
<accession>A0ABT6H9B5</accession>
<keyword evidence="6" id="KW-1185">Reference proteome</keyword>
<dbReference type="InterPro" id="IPR050624">
    <property type="entry name" value="HTH-type_Tx_Regulator"/>
</dbReference>
<dbReference type="InterPro" id="IPR036271">
    <property type="entry name" value="Tet_transcr_reg_TetR-rel_C_sf"/>
</dbReference>
<proteinExistence type="predicted"/>
<evidence type="ECO:0000256" key="1">
    <source>
        <dbReference type="ARBA" id="ARBA00022491"/>
    </source>
</evidence>
<evidence type="ECO:0000259" key="4">
    <source>
        <dbReference type="PROSITE" id="PS50977"/>
    </source>
</evidence>
<dbReference type="Pfam" id="PF00440">
    <property type="entry name" value="TetR_N"/>
    <property type="match status" value="1"/>
</dbReference>
<reference evidence="5 6" key="1">
    <citation type="submission" date="2023-04" db="EMBL/GenBank/DDBJ databases">
        <title>Ectobacillus antri isolated from activated sludge.</title>
        <authorList>
            <person name="Yan P."/>
            <person name="Liu X."/>
        </authorList>
    </citation>
    <scope>NUCLEOTIDE SEQUENCE [LARGE SCALE GENOMIC DNA]</scope>
    <source>
        <strain evidence="5 6">C18H</strain>
    </source>
</reference>
<keyword evidence="2 3" id="KW-0238">DNA-binding</keyword>
<dbReference type="SUPFAM" id="SSF48498">
    <property type="entry name" value="Tetracyclin repressor-like, C-terminal domain"/>
    <property type="match status" value="1"/>
</dbReference>
<dbReference type="InterPro" id="IPR001647">
    <property type="entry name" value="HTH_TetR"/>
</dbReference>
<feature type="domain" description="HTH tetR-type" evidence="4">
    <location>
        <begin position="1"/>
        <end position="60"/>
    </location>
</feature>
<evidence type="ECO:0000256" key="3">
    <source>
        <dbReference type="PROSITE-ProRule" id="PRU00335"/>
    </source>
</evidence>
<dbReference type="Proteomes" id="UP001218246">
    <property type="component" value="Unassembled WGS sequence"/>
</dbReference>
<protein>
    <submittedName>
        <fullName evidence="5">TetR/AcrR family transcriptional regulator</fullName>
    </submittedName>
</protein>
<dbReference type="Gene3D" id="1.10.10.60">
    <property type="entry name" value="Homeodomain-like"/>
    <property type="match status" value="1"/>
</dbReference>
<keyword evidence="1" id="KW-0678">Repressor</keyword>
<dbReference type="PRINTS" id="PR00455">
    <property type="entry name" value="HTHTETR"/>
</dbReference>
<dbReference type="RefSeq" id="WP_124566092.1">
    <property type="nucleotide sequence ID" value="NZ_JARRRY010000029.1"/>
</dbReference>
<evidence type="ECO:0000256" key="2">
    <source>
        <dbReference type="ARBA" id="ARBA00023125"/>
    </source>
</evidence>
<comment type="caution">
    <text evidence="5">The sequence shown here is derived from an EMBL/GenBank/DDBJ whole genome shotgun (WGS) entry which is preliminary data.</text>
</comment>
<dbReference type="PANTHER" id="PTHR43479">
    <property type="entry name" value="ACREF/ENVCD OPERON REPRESSOR-RELATED"/>
    <property type="match status" value="1"/>
</dbReference>
<name>A0ABT6H9B5_9BACI</name>
<organism evidence="5 6">
    <name type="scientific">Ectobacillus antri</name>
    <dbReference type="NCBI Taxonomy" id="2486280"/>
    <lineage>
        <taxon>Bacteria</taxon>
        <taxon>Bacillati</taxon>
        <taxon>Bacillota</taxon>
        <taxon>Bacilli</taxon>
        <taxon>Bacillales</taxon>
        <taxon>Bacillaceae</taxon>
        <taxon>Ectobacillus</taxon>
    </lineage>
</organism>